<feature type="signal peptide" evidence="7">
    <location>
        <begin position="1"/>
        <end position="20"/>
    </location>
</feature>
<dbReference type="PANTHER" id="PTHR11848">
    <property type="entry name" value="TGF-BETA FAMILY"/>
    <property type="match status" value="1"/>
</dbReference>
<keyword evidence="7" id="KW-0732">Signal</keyword>
<feature type="domain" description="TGF-beta family profile" evidence="8">
    <location>
        <begin position="116"/>
        <end position="224"/>
    </location>
</feature>
<evidence type="ECO:0000256" key="3">
    <source>
        <dbReference type="ARBA" id="ARBA00022525"/>
    </source>
</evidence>
<protein>
    <recommendedName>
        <fullName evidence="8">TGF-beta family profile domain-containing protein</fullName>
    </recommendedName>
</protein>
<feature type="chain" id="PRO_5044869987" description="TGF-beta family profile domain-containing protein" evidence="7">
    <location>
        <begin position="21"/>
        <end position="224"/>
    </location>
</feature>
<dbReference type="GO" id="GO:0008083">
    <property type="term" value="F:growth factor activity"/>
    <property type="evidence" value="ECO:0007669"/>
    <property type="project" value="UniProtKB-KW"/>
</dbReference>
<keyword evidence="3" id="KW-0964">Secreted</keyword>
<dbReference type="Pfam" id="PF00019">
    <property type="entry name" value="TGF_beta"/>
    <property type="match status" value="1"/>
</dbReference>
<evidence type="ECO:0000313" key="10">
    <source>
        <dbReference type="Proteomes" id="UP001634394"/>
    </source>
</evidence>
<dbReference type="GO" id="GO:0005576">
    <property type="term" value="C:extracellular region"/>
    <property type="evidence" value="ECO:0007669"/>
    <property type="project" value="UniProtKB-SubCell"/>
</dbReference>
<dbReference type="Proteomes" id="UP001634394">
    <property type="component" value="Unassembled WGS sequence"/>
</dbReference>
<sequence length="224" mass="25321">MWTIMPCLICTITMTTGIFSQSILNATENGLNNTIVNNALHGNTKTEGPVYFTLDEISYRDGAYTVEKYKTSLKERQNKIHRNGTYRTPQGEAIRHIQQHAEAHVTVNQGNVFARLAKRQVPSQLCQRHPLSVNFRSIGWVWIHKPIEYNKFVCRGECGNTIVGGSTPLYTQVQALVNIFQPSNNRPLCCVPTKTSSLDVEYYVGRNKNTLNMPDIIVEECGCR</sequence>
<comment type="subcellular location">
    <subcellularLocation>
        <location evidence="1">Secreted</location>
    </subcellularLocation>
</comment>
<comment type="caution">
    <text evidence="9">The sequence shown here is derived from an EMBL/GenBank/DDBJ whole genome shotgun (WGS) entry which is preliminary data.</text>
</comment>
<dbReference type="SUPFAM" id="SSF57501">
    <property type="entry name" value="Cystine-knot cytokines"/>
    <property type="match status" value="1"/>
</dbReference>
<dbReference type="Gene3D" id="2.10.90.10">
    <property type="entry name" value="Cystine-knot cytokines"/>
    <property type="match status" value="1"/>
</dbReference>
<evidence type="ECO:0000259" key="8">
    <source>
        <dbReference type="PROSITE" id="PS51362"/>
    </source>
</evidence>
<dbReference type="InterPro" id="IPR015615">
    <property type="entry name" value="TGF-beta-rel"/>
</dbReference>
<gene>
    <name evidence="9" type="ORF">ACJMK2_003130</name>
</gene>
<accession>A0ABD3XXD0</accession>
<evidence type="ECO:0000256" key="6">
    <source>
        <dbReference type="RuleBase" id="RU000354"/>
    </source>
</evidence>
<dbReference type="PROSITE" id="PS51362">
    <property type="entry name" value="TGF_BETA_2"/>
    <property type="match status" value="1"/>
</dbReference>
<dbReference type="PROSITE" id="PS00250">
    <property type="entry name" value="TGF_BETA_1"/>
    <property type="match status" value="1"/>
</dbReference>
<reference evidence="9 10" key="1">
    <citation type="submission" date="2024-11" db="EMBL/GenBank/DDBJ databases">
        <title>Chromosome-level genome assembly of the freshwater bivalve Anodonta woodiana.</title>
        <authorList>
            <person name="Chen X."/>
        </authorList>
    </citation>
    <scope>NUCLEOTIDE SEQUENCE [LARGE SCALE GENOMIC DNA]</scope>
    <source>
        <strain evidence="9">MN2024</strain>
        <tissue evidence="9">Gills</tissue>
    </source>
</reference>
<evidence type="ECO:0000256" key="2">
    <source>
        <dbReference type="ARBA" id="ARBA00006656"/>
    </source>
</evidence>
<organism evidence="9 10">
    <name type="scientific">Sinanodonta woodiana</name>
    <name type="common">Chinese pond mussel</name>
    <name type="synonym">Anodonta woodiana</name>
    <dbReference type="NCBI Taxonomy" id="1069815"/>
    <lineage>
        <taxon>Eukaryota</taxon>
        <taxon>Metazoa</taxon>
        <taxon>Spiralia</taxon>
        <taxon>Lophotrochozoa</taxon>
        <taxon>Mollusca</taxon>
        <taxon>Bivalvia</taxon>
        <taxon>Autobranchia</taxon>
        <taxon>Heteroconchia</taxon>
        <taxon>Palaeoheterodonta</taxon>
        <taxon>Unionida</taxon>
        <taxon>Unionoidea</taxon>
        <taxon>Unionidae</taxon>
        <taxon>Unioninae</taxon>
        <taxon>Sinanodonta</taxon>
    </lineage>
</organism>
<proteinExistence type="inferred from homology"/>
<dbReference type="InterPro" id="IPR029034">
    <property type="entry name" value="Cystine-knot_cytokine"/>
</dbReference>
<dbReference type="EMBL" id="JBJQND010000001">
    <property type="protein sequence ID" value="KAL3890855.1"/>
    <property type="molecule type" value="Genomic_DNA"/>
</dbReference>
<dbReference type="AlphaFoldDB" id="A0ABD3XXD0"/>
<dbReference type="SMART" id="SM00204">
    <property type="entry name" value="TGFB"/>
    <property type="match status" value="1"/>
</dbReference>
<dbReference type="InterPro" id="IPR017948">
    <property type="entry name" value="TGFb_CS"/>
</dbReference>
<evidence type="ECO:0000256" key="4">
    <source>
        <dbReference type="ARBA" id="ARBA00023030"/>
    </source>
</evidence>
<name>A0ABD3XXD0_SINWO</name>
<keyword evidence="10" id="KW-1185">Reference proteome</keyword>
<evidence type="ECO:0000313" key="9">
    <source>
        <dbReference type="EMBL" id="KAL3890855.1"/>
    </source>
</evidence>
<evidence type="ECO:0000256" key="1">
    <source>
        <dbReference type="ARBA" id="ARBA00004613"/>
    </source>
</evidence>
<evidence type="ECO:0000256" key="7">
    <source>
        <dbReference type="SAM" id="SignalP"/>
    </source>
</evidence>
<comment type="similarity">
    <text evidence="2 6">Belongs to the TGF-beta family.</text>
</comment>
<keyword evidence="5" id="KW-1015">Disulfide bond</keyword>
<keyword evidence="4 6" id="KW-0339">Growth factor</keyword>
<dbReference type="InterPro" id="IPR001839">
    <property type="entry name" value="TGF-b_C"/>
</dbReference>
<evidence type="ECO:0000256" key="5">
    <source>
        <dbReference type="ARBA" id="ARBA00023157"/>
    </source>
</evidence>